<dbReference type="EMBL" id="VUJW01000011">
    <property type="protein sequence ID" value="KAA1425687.1"/>
    <property type="molecule type" value="Genomic_DNA"/>
</dbReference>
<comment type="caution">
    <text evidence="1">The sequence shown here is derived from an EMBL/GenBank/DDBJ whole genome shotgun (WGS) entry which is preliminary data.</text>
</comment>
<dbReference type="Gene3D" id="3.30.530.20">
    <property type="match status" value="1"/>
</dbReference>
<name>A0A5B1M1J9_9ACTN</name>
<accession>A0A5B1M1J9</accession>
<reference evidence="1 2" key="1">
    <citation type="submission" date="2019-09" db="EMBL/GenBank/DDBJ databases">
        <title>Nocardioides panacisoli sp. nov., isolated from the soil of a ginseng field.</title>
        <authorList>
            <person name="Cho C."/>
        </authorList>
    </citation>
    <scope>NUCLEOTIDE SEQUENCE [LARGE SCALE GENOMIC DNA]</scope>
    <source>
        <strain evidence="1 2">BN140041</strain>
    </source>
</reference>
<organism evidence="1 2">
    <name type="scientific">Nocardioides antri</name>
    <dbReference type="NCBI Taxonomy" id="2607659"/>
    <lineage>
        <taxon>Bacteria</taxon>
        <taxon>Bacillati</taxon>
        <taxon>Actinomycetota</taxon>
        <taxon>Actinomycetes</taxon>
        <taxon>Propionibacteriales</taxon>
        <taxon>Nocardioidaceae</taxon>
        <taxon>Nocardioides</taxon>
    </lineage>
</organism>
<reference evidence="1 2" key="2">
    <citation type="submission" date="2019-09" db="EMBL/GenBank/DDBJ databases">
        <authorList>
            <person name="Jin C."/>
        </authorList>
    </citation>
    <scope>NUCLEOTIDE SEQUENCE [LARGE SCALE GENOMIC DNA]</scope>
    <source>
        <strain evidence="1 2">BN140041</strain>
    </source>
</reference>
<gene>
    <name evidence="1" type="ORF">F0U47_18050</name>
</gene>
<dbReference type="InterPro" id="IPR023393">
    <property type="entry name" value="START-like_dom_sf"/>
</dbReference>
<dbReference type="SUPFAM" id="SSF55961">
    <property type="entry name" value="Bet v1-like"/>
    <property type="match status" value="1"/>
</dbReference>
<sequence length="166" mass="17600">MCDVRFQHTSSYDAPVDAVFAMLTDARWREKVAEARGVVSSDVTVTPEGPESSGYRIVIDQVQDTAGLPAIAKKITGDTTRAVVTEVWTSPTAGTIEILVPGKPTKATGTVSLVSDGASTRHVTDLELTVKVPLIGGRLEQLMADDIGKGLEVEQAVGVAWLEGNH</sequence>
<keyword evidence="2" id="KW-1185">Reference proteome</keyword>
<proteinExistence type="predicted"/>
<evidence type="ECO:0000313" key="1">
    <source>
        <dbReference type="EMBL" id="KAA1425687.1"/>
    </source>
</evidence>
<dbReference type="AlphaFoldDB" id="A0A5B1M1J9"/>
<protein>
    <submittedName>
        <fullName evidence="1">DUF2505 domain-containing protein</fullName>
    </submittedName>
</protein>
<dbReference type="Pfam" id="PF10698">
    <property type="entry name" value="DUF2505"/>
    <property type="match status" value="1"/>
</dbReference>
<dbReference type="InterPro" id="IPR019639">
    <property type="entry name" value="DUF2505"/>
</dbReference>
<dbReference type="Proteomes" id="UP000324351">
    <property type="component" value="Unassembled WGS sequence"/>
</dbReference>
<evidence type="ECO:0000313" key="2">
    <source>
        <dbReference type="Proteomes" id="UP000324351"/>
    </source>
</evidence>